<dbReference type="CDD" id="cd00009">
    <property type="entry name" value="AAA"/>
    <property type="match status" value="1"/>
</dbReference>
<dbReference type="FunFam" id="1.20.272.10:FF:000001">
    <property type="entry name" value="Putative AAA family ATPase"/>
    <property type="match status" value="1"/>
</dbReference>
<sequence length="530" mass="60566">MVNCPICGKKVDINEINNHLDQCEEPIPKKQKIGSEKSYIQPSINDSTKTIFSKSSSTQSIKPKSSEPITKIQDNGIIEVISVDDDHNNNNSNIQFQSLPYSKVQNINPTRLISKEEEIKQLKDQVNLPLAEILRPQTIEDYIGQSHLIGSNGIGKTTIAKLIQNYTRQKFIEINATNSNISELKKIFEKSINERNLTKRKTILFCDEIHRFNKIQQDSFLSYVEKGSIILIGATTENPSFQINNALISRCKIFKLTKLSVLELNKIINKGILKLNKFRKFIYNNKNLLTFDKDSIDYLSNLSNGDSRIALNFLELINSYYLNLNPPFKISSNDLKPILQKTYLSYDKSGDFHYDTISAFHKSIRGSNSDAALYYLAKMLLNGENPLYIARRLIRIASEDIGLVNDECLPFAIATFNAIEKIGMPECELALVHCTVKFCQSPKSIEIYKSWKDLKFKFQTDTNFASLEIPLHLRNAPTKLMEDLGYGENYKYNPDYKDGKVKQDYLPLEINHLKFLNGKNFGDLIDPDLE</sequence>
<dbReference type="Pfam" id="PF16193">
    <property type="entry name" value="AAA_assoc_2"/>
    <property type="match status" value="1"/>
</dbReference>
<dbReference type="GO" id="GO:0016887">
    <property type="term" value="F:ATP hydrolysis activity"/>
    <property type="evidence" value="ECO:0007669"/>
    <property type="project" value="InterPro"/>
</dbReference>
<dbReference type="Gene3D" id="3.40.50.300">
    <property type="entry name" value="P-loop containing nucleotide triphosphate hydrolases"/>
    <property type="match status" value="1"/>
</dbReference>
<dbReference type="InterPro" id="IPR003593">
    <property type="entry name" value="AAA+_ATPase"/>
</dbReference>
<dbReference type="SUPFAM" id="SSF48019">
    <property type="entry name" value="post-AAA+ oligomerization domain-like"/>
    <property type="match status" value="1"/>
</dbReference>
<keyword evidence="7" id="KW-0067">ATP-binding</keyword>
<evidence type="ECO:0000256" key="4">
    <source>
        <dbReference type="ARBA" id="ARBA00022763"/>
    </source>
</evidence>
<dbReference type="Pfam" id="PF00004">
    <property type="entry name" value="AAA"/>
    <property type="match status" value="1"/>
</dbReference>
<dbReference type="PANTHER" id="PTHR13779:SF7">
    <property type="entry name" value="ATPASE WRNIP1"/>
    <property type="match status" value="1"/>
</dbReference>
<dbReference type="CDD" id="cd18139">
    <property type="entry name" value="HLD_clamp_RarA"/>
    <property type="match status" value="1"/>
</dbReference>
<dbReference type="Gene3D" id="1.10.8.60">
    <property type="match status" value="1"/>
</dbReference>
<keyword evidence="8" id="KW-0234">DNA repair</keyword>
<dbReference type="GO" id="GO:0017116">
    <property type="term" value="F:single-stranded DNA helicase activity"/>
    <property type="evidence" value="ECO:0007669"/>
    <property type="project" value="TreeGrafter"/>
</dbReference>
<dbReference type="GO" id="GO:0008270">
    <property type="term" value="F:zinc ion binding"/>
    <property type="evidence" value="ECO:0007669"/>
    <property type="project" value="UniProtKB-KW"/>
</dbReference>
<keyword evidence="12" id="KW-1185">Reference proteome</keyword>
<evidence type="ECO:0000256" key="3">
    <source>
        <dbReference type="ARBA" id="ARBA00022741"/>
    </source>
</evidence>
<evidence type="ECO:0000313" key="11">
    <source>
        <dbReference type="EMBL" id="KAH3672439.1"/>
    </source>
</evidence>
<dbReference type="Proteomes" id="UP000769528">
    <property type="component" value="Unassembled WGS sequence"/>
</dbReference>
<comment type="similarity">
    <text evidence="1">Belongs to the AAA ATPase family. RarA/MGS1/WRNIP1 subfamily.</text>
</comment>
<keyword evidence="2" id="KW-0479">Metal-binding</keyword>
<comment type="caution">
    <text evidence="11">The sequence shown here is derived from an EMBL/GenBank/DDBJ whole genome shotgun (WGS) entry which is preliminary data.</text>
</comment>
<evidence type="ECO:0000256" key="2">
    <source>
        <dbReference type="ARBA" id="ARBA00022723"/>
    </source>
</evidence>
<dbReference type="InterPro" id="IPR051314">
    <property type="entry name" value="AAA_ATPase_RarA/MGS1/WRNIP1"/>
</dbReference>
<evidence type="ECO:0000313" key="12">
    <source>
        <dbReference type="Proteomes" id="UP000769528"/>
    </source>
</evidence>
<organism evidence="11 12">
    <name type="scientific">Wickerhamomyces mucosus</name>
    <dbReference type="NCBI Taxonomy" id="1378264"/>
    <lineage>
        <taxon>Eukaryota</taxon>
        <taxon>Fungi</taxon>
        <taxon>Dikarya</taxon>
        <taxon>Ascomycota</taxon>
        <taxon>Saccharomycotina</taxon>
        <taxon>Saccharomycetes</taxon>
        <taxon>Phaffomycetales</taxon>
        <taxon>Wickerhamomycetaceae</taxon>
        <taxon>Wickerhamomyces</taxon>
    </lineage>
</organism>
<dbReference type="Gene3D" id="3.30.160.60">
    <property type="entry name" value="Classic Zinc Finger"/>
    <property type="match status" value="1"/>
</dbReference>
<dbReference type="OrthoDB" id="10265467at2759"/>
<keyword evidence="3" id="KW-0547">Nucleotide-binding</keyword>
<protein>
    <recommendedName>
        <fullName evidence="13">UBZ4-type domain-containing protein</fullName>
    </recommendedName>
</protein>
<evidence type="ECO:0000256" key="1">
    <source>
        <dbReference type="ARBA" id="ARBA00008959"/>
    </source>
</evidence>
<dbReference type="InterPro" id="IPR032423">
    <property type="entry name" value="AAA_assoc_2"/>
</dbReference>
<dbReference type="InterPro" id="IPR008921">
    <property type="entry name" value="DNA_pol3_clamp-load_cplx_C"/>
</dbReference>
<dbReference type="GO" id="GO:0000731">
    <property type="term" value="P:DNA synthesis involved in DNA repair"/>
    <property type="evidence" value="ECO:0007669"/>
    <property type="project" value="TreeGrafter"/>
</dbReference>
<dbReference type="InterPro" id="IPR006642">
    <property type="entry name" value="Rad18_UBZ4"/>
</dbReference>
<dbReference type="InterPro" id="IPR021886">
    <property type="entry name" value="MgsA_C"/>
</dbReference>
<dbReference type="AlphaFoldDB" id="A0A9P8TB97"/>
<dbReference type="GO" id="GO:0006271">
    <property type="term" value="P:DNA strand elongation involved in DNA replication"/>
    <property type="evidence" value="ECO:0007669"/>
    <property type="project" value="UniProtKB-ARBA"/>
</dbReference>
<dbReference type="Gene3D" id="1.10.3710.10">
    <property type="entry name" value="DNA polymerase III clamp loader subunits, C-terminal domain"/>
    <property type="match status" value="1"/>
</dbReference>
<dbReference type="SMART" id="SM00734">
    <property type="entry name" value="ZnF_Rad18"/>
    <property type="match status" value="1"/>
</dbReference>
<gene>
    <name evidence="11" type="ORF">WICMUC_004275</name>
</gene>
<proteinExistence type="inferred from homology"/>
<evidence type="ECO:0000259" key="10">
    <source>
        <dbReference type="SMART" id="SM00734"/>
    </source>
</evidence>
<dbReference type="SUPFAM" id="SSF52540">
    <property type="entry name" value="P-loop containing nucleoside triphosphate hydrolases"/>
    <property type="match status" value="1"/>
</dbReference>
<evidence type="ECO:0000256" key="6">
    <source>
        <dbReference type="ARBA" id="ARBA00022833"/>
    </source>
</evidence>
<dbReference type="GO" id="GO:0003677">
    <property type="term" value="F:DNA binding"/>
    <property type="evidence" value="ECO:0007669"/>
    <property type="project" value="InterPro"/>
</dbReference>
<dbReference type="GO" id="GO:0005634">
    <property type="term" value="C:nucleus"/>
    <property type="evidence" value="ECO:0007669"/>
    <property type="project" value="TreeGrafter"/>
</dbReference>
<keyword evidence="5" id="KW-0863">Zinc-finger</keyword>
<dbReference type="InterPro" id="IPR003959">
    <property type="entry name" value="ATPase_AAA_core"/>
</dbReference>
<reference evidence="11" key="1">
    <citation type="journal article" date="2021" name="Open Biol.">
        <title>Shared evolutionary footprints suggest mitochondrial oxidative damage underlies multiple complex I losses in fungi.</title>
        <authorList>
            <person name="Schikora-Tamarit M.A."/>
            <person name="Marcet-Houben M."/>
            <person name="Nosek J."/>
            <person name="Gabaldon T."/>
        </authorList>
    </citation>
    <scope>NUCLEOTIDE SEQUENCE</scope>
    <source>
        <strain evidence="11">CBS6341</strain>
    </source>
</reference>
<dbReference type="GO" id="GO:0005524">
    <property type="term" value="F:ATP binding"/>
    <property type="evidence" value="ECO:0007669"/>
    <property type="project" value="UniProtKB-KW"/>
</dbReference>
<dbReference type="SMART" id="SM00382">
    <property type="entry name" value="AAA"/>
    <property type="match status" value="1"/>
</dbReference>
<dbReference type="EMBL" id="JAEUBF010001150">
    <property type="protein sequence ID" value="KAH3672439.1"/>
    <property type="molecule type" value="Genomic_DNA"/>
</dbReference>
<name>A0A9P8TB97_9ASCO</name>
<evidence type="ECO:0000259" key="9">
    <source>
        <dbReference type="SMART" id="SM00382"/>
    </source>
</evidence>
<reference evidence="11" key="2">
    <citation type="submission" date="2021-01" db="EMBL/GenBank/DDBJ databases">
        <authorList>
            <person name="Schikora-Tamarit M.A."/>
        </authorList>
    </citation>
    <scope>NUCLEOTIDE SEQUENCE</scope>
    <source>
        <strain evidence="11">CBS6341</strain>
    </source>
</reference>
<evidence type="ECO:0000256" key="5">
    <source>
        <dbReference type="ARBA" id="ARBA00022771"/>
    </source>
</evidence>
<accession>A0A9P8TB97</accession>
<feature type="domain" description="AAA+ ATPase" evidence="9">
    <location>
        <begin position="144"/>
        <end position="259"/>
    </location>
</feature>
<keyword evidence="4" id="KW-0227">DNA damage</keyword>
<evidence type="ECO:0008006" key="13">
    <source>
        <dbReference type="Google" id="ProtNLM"/>
    </source>
</evidence>
<evidence type="ECO:0000256" key="7">
    <source>
        <dbReference type="ARBA" id="ARBA00022840"/>
    </source>
</evidence>
<evidence type="ECO:0000256" key="8">
    <source>
        <dbReference type="ARBA" id="ARBA00023204"/>
    </source>
</evidence>
<dbReference type="Pfam" id="PF12002">
    <property type="entry name" value="MgsA_C"/>
    <property type="match status" value="1"/>
</dbReference>
<dbReference type="GO" id="GO:0008047">
    <property type="term" value="F:enzyme activator activity"/>
    <property type="evidence" value="ECO:0007669"/>
    <property type="project" value="TreeGrafter"/>
</dbReference>
<feature type="domain" description="UBZ4-type" evidence="10">
    <location>
        <begin position="1"/>
        <end position="24"/>
    </location>
</feature>
<dbReference type="Gene3D" id="1.20.272.10">
    <property type="match status" value="1"/>
</dbReference>
<dbReference type="PANTHER" id="PTHR13779">
    <property type="entry name" value="WERNER HELICASE-INTERACTING PROTEIN 1 FAMILY MEMBER"/>
    <property type="match status" value="1"/>
</dbReference>
<dbReference type="InterPro" id="IPR027417">
    <property type="entry name" value="P-loop_NTPase"/>
</dbReference>
<keyword evidence="6" id="KW-0862">Zinc</keyword>